<feature type="region of interest" description="Disordered" evidence="1">
    <location>
        <begin position="1"/>
        <end position="22"/>
    </location>
</feature>
<dbReference type="AlphaFoldDB" id="A0A851GCW2"/>
<organism evidence="2 3">
    <name type="scientific">Oceaniferula marina</name>
    <dbReference type="NCBI Taxonomy" id="2748318"/>
    <lineage>
        <taxon>Bacteria</taxon>
        <taxon>Pseudomonadati</taxon>
        <taxon>Verrucomicrobiota</taxon>
        <taxon>Verrucomicrobiia</taxon>
        <taxon>Verrucomicrobiales</taxon>
        <taxon>Verrucomicrobiaceae</taxon>
        <taxon>Oceaniferula</taxon>
    </lineage>
</organism>
<accession>A0A851GCW2</accession>
<keyword evidence="3" id="KW-1185">Reference proteome</keyword>
<reference evidence="2 3" key="1">
    <citation type="submission" date="2020-07" db="EMBL/GenBank/DDBJ databases">
        <title>Roseicoccus Jingziensis gen. nov., sp. nov., isolated from coastal seawater.</title>
        <authorList>
            <person name="Feng X."/>
        </authorList>
    </citation>
    <scope>NUCLEOTIDE SEQUENCE [LARGE SCALE GENOMIC DNA]</scope>
    <source>
        <strain evidence="2 3">N1E253</strain>
    </source>
</reference>
<sequence>MQDWDGYAQAPKSAPLKLGKHQPDGNLIKIQFVVTGKNKKSSNTFLGMDCIVLE</sequence>
<evidence type="ECO:0000313" key="2">
    <source>
        <dbReference type="EMBL" id="NWK55019.1"/>
    </source>
</evidence>
<name>A0A851GCW2_9BACT</name>
<dbReference type="EMBL" id="JACBAZ010000002">
    <property type="protein sequence ID" value="NWK55019.1"/>
    <property type="molecule type" value="Genomic_DNA"/>
</dbReference>
<dbReference type="Proteomes" id="UP000557872">
    <property type="component" value="Unassembled WGS sequence"/>
</dbReference>
<protein>
    <submittedName>
        <fullName evidence="2">Uncharacterized protein</fullName>
    </submittedName>
</protein>
<dbReference type="RefSeq" id="WP_178931563.1">
    <property type="nucleotide sequence ID" value="NZ_JACBAZ010000002.1"/>
</dbReference>
<proteinExistence type="predicted"/>
<comment type="caution">
    <text evidence="2">The sequence shown here is derived from an EMBL/GenBank/DDBJ whole genome shotgun (WGS) entry which is preliminary data.</text>
</comment>
<evidence type="ECO:0000256" key="1">
    <source>
        <dbReference type="SAM" id="MobiDB-lite"/>
    </source>
</evidence>
<evidence type="ECO:0000313" key="3">
    <source>
        <dbReference type="Proteomes" id="UP000557872"/>
    </source>
</evidence>
<gene>
    <name evidence="2" type="ORF">HW115_05325</name>
</gene>